<dbReference type="InterPro" id="IPR041602">
    <property type="entry name" value="Quercetinase_C"/>
</dbReference>
<name>A0A931E629_9BACT</name>
<reference evidence="2" key="1">
    <citation type="submission" date="2020-11" db="EMBL/GenBank/DDBJ databases">
        <title>Bacterial whole genome sequence for Panacibacter sp. DH6.</title>
        <authorList>
            <person name="Le V."/>
            <person name="Ko S."/>
            <person name="Ahn C.-Y."/>
            <person name="Oh H.-M."/>
        </authorList>
    </citation>
    <scope>NUCLEOTIDE SEQUENCE</scope>
    <source>
        <strain evidence="2">DH6</strain>
    </source>
</reference>
<gene>
    <name evidence="2" type="ORF">I5907_06255</name>
</gene>
<proteinExistence type="predicted"/>
<dbReference type="AlphaFoldDB" id="A0A931E629"/>
<dbReference type="Pfam" id="PF17954">
    <property type="entry name" value="Pirin_C_2"/>
    <property type="match status" value="1"/>
</dbReference>
<dbReference type="Gene3D" id="2.60.120.10">
    <property type="entry name" value="Jelly Rolls"/>
    <property type="match status" value="1"/>
</dbReference>
<accession>A0A931E629</accession>
<evidence type="ECO:0000313" key="3">
    <source>
        <dbReference type="Proteomes" id="UP000628448"/>
    </source>
</evidence>
<organism evidence="2 3">
    <name type="scientific">Panacibacter microcysteis</name>
    <dbReference type="NCBI Taxonomy" id="2793269"/>
    <lineage>
        <taxon>Bacteria</taxon>
        <taxon>Pseudomonadati</taxon>
        <taxon>Bacteroidota</taxon>
        <taxon>Chitinophagia</taxon>
        <taxon>Chitinophagales</taxon>
        <taxon>Chitinophagaceae</taxon>
        <taxon>Panacibacter</taxon>
    </lineage>
</organism>
<dbReference type="Proteomes" id="UP000628448">
    <property type="component" value="Unassembled WGS sequence"/>
</dbReference>
<comment type="caution">
    <text evidence="2">The sequence shown here is derived from an EMBL/GenBank/DDBJ whole genome shotgun (WGS) entry which is preliminary data.</text>
</comment>
<evidence type="ECO:0000313" key="2">
    <source>
        <dbReference type="EMBL" id="MBG9375829.1"/>
    </source>
</evidence>
<dbReference type="InterPro" id="IPR014710">
    <property type="entry name" value="RmlC-like_jellyroll"/>
</dbReference>
<dbReference type="SUPFAM" id="SSF51182">
    <property type="entry name" value="RmlC-like cupins"/>
    <property type="match status" value="1"/>
</dbReference>
<protein>
    <recommendedName>
        <fullName evidence="1">Quercetin 2,3-dioxygenase C-terminal cupin domain-containing protein</fullName>
    </recommendedName>
</protein>
<dbReference type="RefSeq" id="WP_196989857.1">
    <property type="nucleotide sequence ID" value="NZ_JADWYR010000001.1"/>
</dbReference>
<dbReference type="EMBL" id="JADWYR010000001">
    <property type="protein sequence ID" value="MBG9375829.1"/>
    <property type="molecule type" value="Genomic_DNA"/>
</dbReference>
<sequence>MKQVQAKIFLSEERGHFESDWFRTCNTFNFGAYTNQYKAPFETLYGFNEDTLAAVKQTSVEVPQNAVVVVIPLAGKIACITSTGEVLLRAGEACLVSVYKGTTVTFQNPLVKETVSYLHIWVAAKHDQHNNAQQLAGFYLRQQPGILCKIFDHKSVVLSIGLFNGRSEGVYTSGSSGNVFAFVLRGAFEVQNRLLHAGDGLAFWKVQEVEFEALCNHAIIVLAEIS</sequence>
<feature type="domain" description="Quercetin 2,3-dioxygenase C-terminal cupin" evidence="1">
    <location>
        <begin position="154"/>
        <end position="221"/>
    </location>
</feature>
<evidence type="ECO:0000259" key="1">
    <source>
        <dbReference type="Pfam" id="PF17954"/>
    </source>
</evidence>
<keyword evidence="3" id="KW-1185">Reference proteome</keyword>
<dbReference type="InterPro" id="IPR011051">
    <property type="entry name" value="RmlC_Cupin_sf"/>
</dbReference>